<proteinExistence type="predicted"/>
<sequence length="270" mass="31474">MGTSDKKLTIEFSKKVLNEEYEFVIEKLINKMARKREVPFVTGRIEIWAAAVIHALGTINFLFDKSSLPYVSAADIYAYFGTKQSTTSQKSKKIRDMFKMTYFDSNFSIESVNRENPFNNLSIVNGLIVPQNILNDKQVDIVEWEIEAANILGVMGLERGKKYTEGYLYELLKVKEESLMSFYEYLLQHITFPFSALYKEEIGPLEIAEFEVHCIRLDQEMKVDEYYGILVECKVGRKKVILPLAGINLDEGRKNFKWIDLYQGWFWSYH</sequence>
<reference evidence="2 3" key="1">
    <citation type="submission" date="2014-04" db="EMBL/GenBank/DDBJ databases">
        <title>Draft genome sequence of Bacillus azotoformans MEV2011, a (co-) denitrifying strain unable to grow in the presence of oxygen.</title>
        <authorList>
            <person name="Nielsen M."/>
            <person name="Schreiber L."/>
            <person name="Finster K."/>
            <person name="Schramm A."/>
        </authorList>
    </citation>
    <scope>NUCLEOTIDE SEQUENCE [LARGE SCALE GENOMIC DNA]</scope>
    <source>
        <strain evidence="2 3">MEV2011</strain>
    </source>
</reference>
<dbReference type="InterPro" id="IPR020994">
    <property type="entry name" value="Uncharacterised_Ca-bd_CcbP"/>
</dbReference>
<accession>A0A072P4R4</accession>
<dbReference type="InterPro" id="IPR045651">
    <property type="entry name" value="DUF6398"/>
</dbReference>
<evidence type="ECO:0000313" key="2">
    <source>
        <dbReference type="EMBL" id="KEF40475.1"/>
    </source>
</evidence>
<evidence type="ECO:0000313" key="3">
    <source>
        <dbReference type="Proteomes" id="UP000027936"/>
    </source>
</evidence>
<organism evidence="2 3">
    <name type="scientific">Schinkia azotoformans MEV2011</name>
    <dbReference type="NCBI Taxonomy" id="1348973"/>
    <lineage>
        <taxon>Bacteria</taxon>
        <taxon>Bacillati</taxon>
        <taxon>Bacillota</taxon>
        <taxon>Bacilli</taxon>
        <taxon>Bacillales</taxon>
        <taxon>Bacillaceae</taxon>
        <taxon>Calidifontibacillus/Schinkia group</taxon>
        <taxon>Schinkia</taxon>
    </lineage>
</organism>
<dbReference type="Proteomes" id="UP000027936">
    <property type="component" value="Unassembled WGS sequence"/>
</dbReference>
<evidence type="ECO:0000259" key="1">
    <source>
        <dbReference type="Pfam" id="PF19935"/>
    </source>
</evidence>
<name>A0A072P4R4_SCHAZ</name>
<gene>
    <name evidence="2" type="ORF">M670_00501</name>
</gene>
<dbReference type="Pfam" id="PF11535">
    <property type="entry name" value="Calci_bind_CcbP"/>
    <property type="match status" value="1"/>
</dbReference>
<feature type="domain" description="DUF6398" evidence="1">
    <location>
        <begin position="7"/>
        <end position="109"/>
    </location>
</feature>
<dbReference type="EMBL" id="JJRY01000001">
    <property type="protein sequence ID" value="KEF40475.1"/>
    <property type="molecule type" value="Genomic_DNA"/>
</dbReference>
<dbReference type="RefSeq" id="WP_081846981.1">
    <property type="nucleotide sequence ID" value="NZ_JJRY01000001.1"/>
</dbReference>
<dbReference type="AlphaFoldDB" id="A0A072P4R4"/>
<dbReference type="OrthoDB" id="6399948at2"/>
<comment type="caution">
    <text evidence="2">The sequence shown here is derived from an EMBL/GenBank/DDBJ whole genome shotgun (WGS) entry which is preliminary data.</text>
</comment>
<dbReference type="PATRIC" id="fig|1348973.3.peg.487"/>
<protein>
    <submittedName>
        <fullName evidence="2">Calcium binding</fullName>
    </submittedName>
</protein>
<dbReference type="Pfam" id="PF19935">
    <property type="entry name" value="DUF6398"/>
    <property type="match status" value="1"/>
</dbReference>